<dbReference type="InterPro" id="IPR011129">
    <property type="entry name" value="CSD"/>
</dbReference>
<proteinExistence type="predicted"/>
<dbReference type="InterPro" id="IPR002059">
    <property type="entry name" value="CSP_DNA-bd"/>
</dbReference>
<keyword evidence="2" id="KW-0472">Membrane</keyword>
<evidence type="ECO:0000256" key="2">
    <source>
        <dbReference type="SAM" id="Phobius"/>
    </source>
</evidence>
<accession>A0ABQ3C6E3</accession>
<dbReference type="InterPro" id="IPR012340">
    <property type="entry name" value="NA-bd_OB-fold"/>
</dbReference>
<evidence type="ECO:0000256" key="1">
    <source>
        <dbReference type="ARBA" id="ARBA00022553"/>
    </source>
</evidence>
<keyword evidence="4" id="KW-0238">DNA-binding</keyword>
<dbReference type="Pfam" id="PF00313">
    <property type="entry name" value="CSD"/>
    <property type="match status" value="1"/>
</dbReference>
<evidence type="ECO:0000259" key="3">
    <source>
        <dbReference type="SMART" id="SM00357"/>
    </source>
</evidence>
<dbReference type="InterPro" id="IPR052069">
    <property type="entry name" value="Ca-reg_mRNA-binding_domain"/>
</dbReference>
<dbReference type="EMBL" id="BMXY01000004">
    <property type="protein sequence ID" value="GGZ69909.1"/>
    <property type="molecule type" value="Genomic_DNA"/>
</dbReference>
<dbReference type="InterPro" id="IPR010718">
    <property type="entry name" value="DUF1294"/>
</dbReference>
<comment type="caution">
    <text evidence="4">The sequence shown here is derived from an EMBL/GenBank/DDBJ whole genome shotgun (WGS) entry which is preliminary data.</text>
</comment>
<protein>
    <submittedName>
        <fullName evidence="4">DNA-binding protein</fullName>
    </submittedName>
</protein>
<sequence>MRWSGRLHDWNDARGFGFVTPNGGGERAFVHIRAFARAHRRPVDGDLLNYVVEVDGRGRRNAVAVRFADAPAPVAPPPRRTKPFRATGFAALFALALPAACAIGLLPWKVAGVYAAASAVLYFVYLGDKAAAQRGGRRTPESTLHGLALVGGWPGAAFAQQHFQHKRSKDEFVGTYVATIVLNLAGLVAFAVMRHKGAWPG</sequence>
<dbReference type="SUPFAM" id="SSF50249">
    <property type="entry name" value="Nucleic acid-binding proteins"/>
    <property type="match status" value="1"/>
</dbReference>
<keyword evidence="2" id="KW-0812">Transmembrane</keyword>
<feature type="transmembrane region" description="Helical" evidence="2">
    <location>
        <begin position="173"/>
        <end position="193"/>
    </location>
</feature>
<evidence type="ECO:0000313" key="4">
    <source>
        <dbReference type="EMBL" id="GGZ69909.1"/>
    </source>
</evidence>
<dbReference type="PANTHER" id="PTHR12962">
    <property type="entry name" value="CALCIUM-REGULATED HEAT STABLE PROTEIN CRHSP-24-RELATED"/>
    <property type="match status" value="1"/>
</dbReference>
<dbReference type="Pfam" id="PF06961">
    <property type="entry name" value="DUF1294"/>
    <property type="match status" value="1"/>
</dbReference>
<gene>
    <name evidence="4" type="ORF">GCM10008101_25190</name>
</gene>
<feature type="domain" description="Cold-shock" evidence="3">
    <location>
        <begin position="4"/>
        <end position="68"/>
    </location>
</feature>
<keyword evidence="5" id="KW-1185">Reference proteome</keyword>
<dbReference type="RefSeq" id="WP_189450540.1">
    <property type="nucleotide sequence ID" value="NZ_BMXY01000004.1"/>
</dbReference>
<dbReference type="Proteomes" id="UP000643403">
    <property type="component" value="Unassembled WGS sequence"/>
</dbReference>
<feature type="transmembrane region" description="Helical" evidence="2">
    <location>
        <begin position="86"/>
        <end position="105"/>
    </location>
</feature>
<reference evidence="5" key="1">
    <citation type="journal article" date="2019" name="Int. J. Syst. Evol. Microbiol.">
        <title>The Global Catalogue of Microorganisms (GCM) 10K type strain sequencing project: providing services to taxonomists for standard genome sequencing and annotation.</title>
        <authorList>
            <consortium name="The Broad Institute Genomics Platform"/>
            <consortium name="The Broad Institute Genome Sequencing Center for Infectious Disease"/>
            <person name="Wu L."/>
            <person name="Ma J."/>
        </authorList>
    </citation>
    <scope>NUCLEOTIDE SEQUENCE [LARGE SCALE GENOMIC DNA]</scope>
    <source>
        <strain evidence="5">KCTC 22558</strain>
    </source>
</reference>
<dbReference type="Gene3D" id="2.40.50.140">
    <property type="entry name" value="Nucleic acid-binding proteins"/>
    <property type="match status" value="1"/>
</dbReference>
<dbReference type="SMART" id="SM00357">
    <property type="entry name" value="CSP"/>
    <property type="match status" value="1"/>
</dbReference>
<dbReference type="CDD" id="cd04458">
    <property type="entry name" value="CSP_CDS"/>
    <property type="match status" value="1"/>
</dbReference>
<evidence type="ECO:0000313" key="5">
    <source>
        <dbReference type="Proteomes" id="UP000643403"/>
    </source>
</evidence>
<keyword evidence="2" id="KW-1133">Transmembrane helix</keyword>
<organism evidence="4 5">
    <name type="scientific">Cognatilysobacter xinjiangensis</name>
    <dbReference type="NCBI Taxonomy" id="546892"/>
    <lineage>
        <taxon>Bacteria</taxon>
        <taxon>Pseudomonadati</taxon>
        <taxon>Pseudomonadota</taxon>
        <taxon>Gammaproteobacteria</taxon>
        <taxon>Lysobacterales</taxon>
        <taxon>Lysobacteraceae</taxon>
        <taxon>Cognatilysobacter</taxon>
    </lineage>
</organism>
<keyword evidence="1" id="KW-0597">Phosphoprotein</keyword>
<dbReference type="PANTHER" id="PTHR12962:SF1">
    <property type="entry name" value="COLD SHOCK DOMAIN-CONTAINING PROTEIN CG9705"/>
    <property type="match status" value="1"/>
</dbReference>
<name>A0ABQ3C6E3_9GAMM</name>
<feature type="transmembrane region" description="Helical" evidence="2">
    <location>
        <begin position="111"/>
        <end position="128"/>
    </location>
</feature>
<dbReference type="GO" id="GO:0003677">
    <property type="term" value="F:DNA binding"/>
    <property type="evidence" value="ECO:0007669"/>
    <property type="project" value="UniProtKB-KW"/>
</dbReference>